<dbReference type="EMBL" id="JBBBZM010000172">
    <property type="protein sequence ID" value="KAL0632387.1"/>
    <property type="molecule type" value="Genomic_DNA"/>
</dbReference>
<organism evidence="1 2">
    <name type="scientific">Discina gigas</name>
    <dbReference type="NCBI Taxonomy" id="1032678"/>
    <lineage>
        <taxon>Eukaryota</taxon>
        <taxon>Fungi</taxon>
        <taxon>Dikarya</taxon>
        <taxon>Ascomycota</taxon>
        <taxon>Pezizomycotina</taxon>
        <taxon>Pezizomycetes</taxon>
        <taxon>Pezizales</taxon>
        <taxon>Discinaceae</taxon>
        <taxon>Discina</taxon>
    </lineage>
</organism>
<keyword evidence="2" id="KW-1185">Reference proteome</keyword>
<proteinExistence type="predicted"/>
<gene>
    <name evidence="1" type="ORF">Q9L58_008748</name>
</gene>
<accession>A0ABR3G8V4</accession>
<reference evidence="1 2" key="1">
    <citation type="submission" date="2024-02" db="EMBL/GenBank/DDBJ databases">
        <title>Discinaceae phylogenomics.</title>
        <authorList>
            <person name="Dirks A.C."/>
            <person name="James T.Y."/>
        </authorList>
    </citation>
    <scope>NUCLEOTIDE SEQUENCE [LARGE SCALE GENOMIC DNA]</scope>
    <source>
        <strain evidence="1 2">ACD0624</strain>
    </source>
</reference>
<sequence length="266" mass="30068">MRSSILLPTLLSPSSVRLGRLVLNTRSPHEDFIDPLDDDDRPSPKDTIVNIRQNFEETRKYSKSSKLRSYFTEFLSISYQSQSSGVSSISAPQVTVHELKNHPTWFQDACSLPGIRTWLEARIDDGKTVYLIVGFQSLRDARLQQSTSSRTSQGATAKLPVSDLAGVRAPVAVTPKAQGDHETGHELNSTYDAPGEQIFAVQYRKIKFQWLSSRTIENIVLDETRWKAFWDSRGTDDDEDEEDVLEVSLADMSDYDISDDEYIVED</sequence>
<name>A0ABR3G8V4_9PEZI</name>
<comment type="caution">
    <text evidence="1">The sequence shown here is derived from an EMBL/GenBank/DDBJ whole genome shotgun (WGS) entry which is preliminary data.</text>
</comment>
<evidence type="ECO:0000313" key="1">
    <source>
        <dbReference type="EMBL" id="KAL0632387.1"/>
    </source>
</evidence>
<evidence type="ECO:0000313" key="2">
    <source>
        <dbReference type="Proteomes" id="UP001447188"/>
    </source>
</evidence>
<dbReference type="Proteomes" id="UP001447188">
    <property type="component" value="Unassembled WGS sequence"/>
</dbReference>
<protein>
    <submittedName>
        <fullName evidence="1">Uncharacterized protein</fullName>
    </submittedName>
</protein>